<sequence length="146" mass="16321">MRPDVDEDTLVRYQVAVHYSVGNIIEGYTPETPTDAITKFDRETIAAIAQVVFRKIGILARDLEAFAKHAKRNRVTTDDVILCARRNPSLANKMREYSRKLKDEKQDKLPNRPAPKTAAAMAGPSDTGKDQPRAAVTEIIDLSKLE</sequence>
<keyword evidence="5" id="KW-0234">DNA repair</keyword>
<evidence type="ECO:0000256" key="1">
    <source>
        <dbReference type="ARBA" id="ARBA00006612"/>
    </source>
</evidence>
<dbReference type="PANTHER" id="PTHR22980">
    <property type="entry name" value="CORTISTATIN"/>
    <property type="match status" value="1"/>
</dbReference>
<name>A0A1V9XMT2_9ACAR</name>
<evidence type="ECO:0000313" key="7">
    <source>
        <dbReference type="EMBL" id="OQR74815.1"/>
    </source>
</evidence>
<dbReference type="GO" id="GO:0003682">
    <property type="term" value="F:chromatin binding"/>
    <property type="evidence" value="ECO:0007669"/>
    <property type="project" value="TreeGrafter"/>
</dbReference>
<keyword evidence="3" id="KW-0227">DNA damage</keyword>
<dbReference type="Gene3D" id="1.10.20.10">
    <property type="entry name" value="Histone, subunit A"/>
    <property type="match status" value="1"/>
</dbReference>
<evidence type="ECO:0000313" key="8">
    <source>
        <dbReference type="Proteomes" id="UP000192247"/>
    </source>
</evidence>
<comment type="similarity">
    <text evidence="1">Belongs to the TAF9 family. CENP-S/MHF1 subfamily.</text>
</comment>
<dbReference type="GO" id="GO:0046982">
    <property type="term" value="F:protein heterodimerization activity"/>
    <property type="evidence" value="ECO:0007669"/>
    <property type="project" value="InterPro"/>
</dbReference>
<keyword evidence="8" id="KW-1185">Reference proteome</keyword>
<evidence type="ECO:0000256" key="3">
    <source>
        <dbReference type="ARBA" id="ARBA00022763"/>
    </source>
</evidence>
<dbReference type="PANTHER" id="PTHR22980:SF0">
    <property type="entry name" value="CENTROMERE PROTEIN S"/>
    <property type="match status" value="1"/>
</dbReference>
<dbReference type="GO" id="GO:0071821">
    <property type="term" value="C:FANCM-MHF complex"/>
    <property type="evidence" value="ECO:0007669"/>
    <property type="project" value="InterPro"/>
</dbReference>
<dbReference type="GO" id="GO:0031297">
    <property type="term" value="P:replication fork processing"/>
    <property type="evidence" value="ECO:0007669"/>
    <property type="project" value="TreeGrafter"/>
</dbReference>
<evidence type="ECO:0000256" key="5">
    <source>
        <dbReference type="ARBA" id="ARBA00023204"/>
    </source>
</evidence>
<comment type="caution">
    <text evidence="7">The sequence shown here is derived from an EMBL/GenBank/DDBJ whole genome shotgun (WGS) entry which is preliminary data.</text>
</comment>
<organism evidence="7 8">
    <name type="scientific">Tropilaelaps mercedesae</name>
    <dbReference type="NCBI Taxonomy" id="418985"/>
    <lineage>
        <taxon>Eukaryota</taxon>
        <taxon>Metazoa</taxon>
        <taxon>Ecdysozoa</taxon>
        <taxon>Arthropoda</taxon>
        <taxon>Chelicerata</taxon>
        <taxon>Arachnida</taxon>
        <taxon>Acari</taxon>
        <taxon>Parasitiformes</taxon>
        <taxon>Mesostigmata</taxon>
        <taxon>Gamasina</taxon>
        <taxon>Dermanyssoidea</taxon>
        <taxon>Laelapidae</taxon>
        <taxon>Tropilaelaps</taxon>
    </lineage>
</organism>
<dbReference type="SUPFAM" id="SSF47113">
    <property type="entry name" value="Histone-fold"/>
    <property type="match status" value="1"/>
</dbReference>
<dbReference type="Pfam" id="PF15630">
    <property type="entry name" value="CENP-S"/>
    <property type="match status" value="1"/>
</dbReference>
<dbReference type="EMBL" id="MNPL01007323">
    <property type="protein sequence ID" value="OQR74815.1"/>
    <property type="molecule type" value="Genomic_DNA"/>
</dbReference>
<dbReference type="GO" id="GO:0006281">
    <property type="term" value="P:DNA repair"/>
    <property type="evidence" value="ECO:0007669"/>
    <property type="project" value="UniProtKB-KW"/>
</dbReference>
<proteinExistence type="inferred from homology"/>
<dbReference type="OrthoDB" id="1872155at2759"/>
<dbReference type="Proteomes" id="UP000192247">
    <property type="component" value="Unassembled WGS sequence"/>
</dbReference>
<feature type="compositionally biased region" description="Basic and acidic residues" evidence="6">
    <location>
        <begin position="93"/>
        <end position="110"/>
    </location>
</feature>
<dbReference type="GO" id="GO:0003677">
    <property type="term" value="F:DNA binding"/>
    <property type="evidence" value="ECO:0007669"/>
    <property type="project" value="UniProtKB-KW"/>
</dbReference>
<protein>
    <recommendedName>
        <fullName evidence="2">Centromere protein S</fullName>
    </recommendedName>
</protein>
<evidence type="ECO:0000256" key="6">
    <source>
        <dbReference type="SAM" id="MobiDB-lite"/>
    </source>
</evidence>
<accession>A0A1V9XMT2</accession>
<dbReference type="InterPro" id="IPR029003">
    <property type="entry name" value="CENP-S/Mhf1"/>
</dbReference>
<gene>
    <name evidence="7" type="ORF">BIW11_08828</name>
</gene>
<evidence type="ECO:0000256" key="2">
    <source>
        <dbReference type="ARBA" id="ARBA00016400"/>
    </source>
</evidence>
<reference evidence="7 8" key="1">
    <citation type="journal article" date="2017" name="Gigascience">
        <title>Draft genome of the honey bee ectoparasitic mite, Tropilaelaps mercedesae, is shaped by the parasitic life history.</title>
        <authorList>
            <person name="Dong X."/>
            <person name="Armstrong S.D."/>
            <person name="Xia D."/>
            <person name="Makepeace B.L."/>
            <person name="Darby A.C."/>
            <person name="Kadowaki T."/>
        </authorList>
    </citation>
    <scope>NUCLEOTIDE SEQUENCE [LARGE SCALE GENOMIC DNA]</scope>
    <source>
        <strain evidence="7">Wuxi-XJTLU</strain>
    </source>
</reference>
<dbReference type="STRING" id="418985.A0A1V9XMT2"/>
<feature type="region of interest" description="Disordered" evidence="6">
    <location>
        <begin position="93"/>
        <end position="134"/>
    </location>
</feature>
<dbReference type="InterPro" id="IPR009072">
    <property type="entry name" value="Histone-fold"/>
</dbReference>
<dbReference type="InParanoid" id="A0A1V9XMT2"/>
<evidence type="ECO:0000256" key="4">
    <source>
        <dbReference type="ARBA" id="ARBA00023125"/>
    </source>
</evidence>
<dbReference type="CDD" id="cd22919">
    <property type="entry name" value="HFD_CENP-S"/>
    <property type="match status" value="1"/>
</dbReference>
<dbReference type="GO" id="GO:0000712">
    <property type="term" value="P:resolution of meiotic recombination intermediates"/>
    <property type="evidence" value="ECO:0007669"/>
    <property type="project" value="TreeGrafter"/>
</dbReference>
<dbReference type="AlphaFoldDB" id="A0A1V9XMT2"/>
<keyword evidence="4" id="KW-0238">DNA-binding</keyword>